<feature type="compositionally biased region" description="Low complexity" evidence="1">
    <location>
        <begin position="54"/>
        <end position="78"/>
    </location>
</feature>
<dbReference type="EMBL" id="KL584754">
    <property type="protein sequence ID" value="KEQ97330.1"/>
    <property type="molecule type" value="Genomic_DNA"/>
</dbReference>
<organism evidence="2 3">
    <name type="scientific">Aureobasidium subglaciale (strain EXF-2481)</name>
    <name type="common">Aureobasidium pullulans var. subglaciale</name>
    <dbReference type="NCBI Taxonomy" id="1043005"/>
    <lineage>
        <taxon>Eukaryota</taxon>
        <taxon>Fungi</taxon>
        <taxon>Dikarya</taxon>
        <taxon>Ascomycota</taxon>
        <taxon>Pezizomycotina</taxon>
        <taxon>Dothideomycetes</taxon>
        <taxon>Dothideomycetidae</taxon>
        <taxon>Dothideales</taxon>
        <taxon>Saccotheciaceae</taxon>
        <taxon>Aureobasidium</taxon>
    </lineage>
</organism>
<keyword evidence="3" id="KW-1185">Reference proteome</keyword>
<feature type="region of interest" description="Disordered" evidence="1">
    <location>
        <begin position="41"/>
        <end position="80"/>
    </location>
</feature>
<protein>
    <submittedName>
        <fullName evidence="2">Uncharacterized protein</fullName>
    </submittedName>
</protein>
<name>A0A074YHY9_AURSE</name>
<evidence type="ECO:0000313" key="2">
    <source>
        <dbReference type="EMBL" id="KEQ97330.1"/>
    </source>
</evidence>
<sequence length="420" mass="46677">MKASSVQQAFKSLTSRIHPQLPLSERESQRLLNALTSSFRTQLEQPHHHHQDDPSALTTSASVSPSTSTPQPLSSSTATDRHLASILTNPLLTKPVHQQLKAKSKHPVALFEDHVAAGRANLPSARLCLEAFRNSLSVLFPAQIKDQINRYAAGTRVLRWLWTSGQTHSLSFALDARFCNQLAFFLIHEGKEAALWELIDTPIAASSNLSLKENSRRKGLLLSSIVKTCLSAPDESLESALSAFFRALEASHSSHASISHAGVYLTQALPKLNYSSESDVLLYNRFVEAIPRWNKKHPDRAIYRIANLALHHPTTPSADPALDFIRELRPLASHPFLSPSTAFQRSTVFAFFFDTVKLLQKQSRFDDVLWVMEFMQQKFPGEFVPVNQPLSTASAPSQAPEFSTTSSHSSLPDWKVPEFG</sequence>
<dbReference type="OMA" id="WIAFLGH"/>
<dbReference type="RefSeq" id="XP_013345876.1">
    <property type="nucleotide sequence ID" value="XM_013490422.1"/>
</dbReference>
<feature type="compositionally biased region" description="Polar residues" evidence="1">
    <location>
        <begin position="390"/>
        <end position="410"/>
    </location>
</feature>
<proteinExistence type="predicted"/>
<evidence type="ECO:0000256" key="1">
    <source>
        <dbReference type="SAM" id="MobiDB-lite"/>
    </source>
</evidence>
<dbReference type="GeneID" id="25365954"/>
<accession>A0A074YHY9</accession>
<dbReference type="InParanoid" id="A0A074YHY9"/>
<dbReference type="Proteomes" id="UP000030641">
    <property type="component" value="Unassembled WGS sequence"/>
</dbReference>
<dbReference type="AlphaFoldDB" id="A0A074YHY9"/>
<dbReference type="HOGENOM" id="CLU_037758_0_1_1"/>
<evidence type="ECO:0000313" key="3">
    <source>
        <dbReference type="Proteomes" id="UP000030641"/>
    </source>
</evidence>
<dbReference type="OrthoDB" id="5424391at2759"/>
<gene>
    <name evidence="2" type="ORF">AUEXF2481DRAFT_37851</name>
</gene>
<reference evidence="2 3" key="1">
    <citation type="journal article" date="2014" name="BMC Genomics">
        <title>Genome sequencing of four Aureobasidium pullulans varieties: biotechnological potential, stress tolerance, and description of new species.</title>
        <authorList>
            <person name="Gostin Ar C."/>
            <person name="Ohm R.A."/>
            <person name="Kogej T."/>
            <person name="Sonjak S."/>
            <person name="Turk M."/>
            <person name="Zajc J."/>
            <person name="Zalar P."/>
            <person name="Grube M."/>
            <person name="Sun H."/>
            <person name="Han J."/>
            <person name="Sharma A."/>
            <person name="Chiniquy J."/>
            <person name="Ngan C.Y."/>
            <person name="Lipzen A."/>
            <person name="Barry K."/>
            <person name="Grigoriev I.V."/>
            <person name="Gunde-Cimerman N."/>
        </authorList>
    </citation>
    <scope>NUCLEOTIDE SEQUENCE [LARGE SCALE GENOMIC DNA]</scope>
    <source>
        <strain evidence="2 3">EXF-2481</strain>
    </source>
</reference>
<feature type="region of interest" description="Disordered" evidence="1">
    <location>
        <begin position="390"/>
        <end position="420"/>
    </location>
</feature>